<comment type="similarity">
    <text evidence="1">Belongs to the MT-A70-like family.</text>
</comment>
<gene>
    <name evidence="2" type="ORF">Cfor_03491</name>
</gene>
<feature type="non-terminal residue" evidence="2">
    <location>
        <position position="244"/>
    </location>
</feature>
<dbReference type="PROSITE" id="PS51143">
    <property type="entry name" value="MT_A70"/>
    <property type="match status" value="1"/>
</dbReference>
<evidence type="ECO:0000313" key="3">
    <source>
        <dbReference type="Proteomes" id="UP000502823"/>
    </source>
</evidence>
<organism evidence="2 3">
    <name type="scientific">Coptotermes formosanus</name>
    <name type="common">Formosan subterranean termite</name>
    <dbReference type="NCBI Taxonomy" id="36987"/>
    <lineage>
        <taxon>Eukaryota</taxon>
        <taxon>Metazoa</taxon>
        <taxon>Ecdysozoa</taxon>
        <taxon>Arthropoda</taxon>
        <taxon>Hexapoda</taxon>
        <taxon>Insecta</taxon>
        <taxon>Pterygota</taxon>
        <taxon>Neoptera</taxon>
        <taxon>Polyneoptera</taxon>
        <taxon>Dictyoptera</taxon>
        <taxon>Blattodea</taxon>
        <taxon>Blattoidea</taxon>
        <taxon>Termitoidae</taxon>
        <taxon>Rhinotermitidae</taxon>
        <taxon>Coptotermes</taxon>
    </lineage>
</organism>
<dbReference type="PANTHER" id="PTHR12829">
    <property type="entry name" value="N6-ADENOSINE-METHYLTRANSFERASE"/>
    <property type="match status" value="1"/>
</dbReference>
<dbReference type="InterPro" id="IPR007757">
    <property type="entry name" value="MT-A70-like"/>
</dbReference>
<dbReference type="FunCoup" id="A0A6L2PMD2">
    <property type="interactions" value="10"/>
</dbReference>
<comment type="caution">
    <text evidence="2">The sequence shown here is derived from an EMBL/GenBank/DDBJ whole genome shotgun (WGS) entry which is preliminary data.</text>
</comment>
<dbReference type="OrthoDB" id="61116at2759"/>
<proteinExistence type="inferred from homology"/>
<sequence length="244" mass="27697">AVYIKEYAAALIEEAQKLGHYCYVPTSNDQKSNNVAAQGKVKSFCHSYPISPLLQLHGENKLNHGWITEVNGESYLLPAECKFFCYNVKEIEYKLDLLAHPYDLILLDTPWWNKYIRRKKAKCMGAGYQMMYNKDLANIPVATLTEPGSLVAVWCTNSISHLSCLQNEPFPAWGMKYVGQWFWLKVTHGGEPVCELSEPPGKQPFERIVFGYKKAENRKQPLPEPDKVIISVPSAVHSHKPPLS</sequence>
<dbReference type="Proteomes" id="UP000502823">
    <property type="component" value="Unassembled WGS sequence"/>
</dbReference>
<keyword evidence="3" id="KW-1185">Reference proteome</keyword>
<dbReference type="EMBL" id="BLKM01008018">
    <property type="protein sequence ID" value="GFG32272.1"/>
    <property type="molecule type" value="Genomic_DNA"/>
</dbReference>
<feature type="non-terminal residue" evidence="2">
    <location>
        <position position="1"/>
    </location>
</feature>
<dbReference type="SUPFAM" id="SSF53335">
    <property type="entry name" value="S-adenosyl-L-methionine-dependent methyltransferases"/>
    <property type="match status" value="1"/>
</dbReference>
<dbReference type="Pfam" id="PF05063">
    <property type="entry name" value="MT-A70"/>
    <property type="match status" value="1"/>
</dbReference>
<dbReference type="GO" id="GO:0005634">
    <property type="term" value="C:nucleus"/>
    <property type="evidence" value="ECO:0007669"/>
    <property type="project" value="TreeGrafter"/>
</dbReference>
<evidence type="ECO:0000313" key="2">
    <source>
        <dbReference type="EMBL" id="GFG32272.1"/>
    </source>
</evidence>
<dbReference type="InParanoid" id="A0A6L2PMD2"/>
<dbReference type="GO" id="GO:0008168">
    <property type="term" value="F:methyltransferase activity"/>
    <property type="evidence" value="ECO:0007669"/>
    <property type="project" value="TreeGrafter"/>
</dbReference>
<dbReference type="InterPro" id="IPR029063">
    <property type="entry name" value="SAM-dependent_MTases_sf"/>
</dbReference>
<name>A0A6L2PMD2_COPFO</name>
<dbReference type="AlphaFoldDB" id="A0A6L2PMD2"/>
<dbReference type="PANTHER" id="PTHR12829:SF4">
    <property type="entry name" value="N(6)-ADENINE-SPECIFIC METHYLTRANSFERASE METTL4"/>
    <property type="match status" value="1"/>
</dbReference>
<protein>
    <submittedName>
        <fullName evidence="2">Uncharacterized protein</fullName>
    </submittedName>
</protein>
<accession>A0A6L2PMD2</accession>
<reference evidence="3" key="1">
    <citation type="submission" date="2020-01" db="EMBL/GenBank/DDBJ databases">
        <title>Draft genome sequence of the Termite Coptotermes fromosanus.</title>
        <authorList>
            <person name="Itakura S."/>
            <person name="Yosikawa Y."/>
            <person name="Umezawa K."/>
        </authorList>
    </citation>
    <scope>NUCLEOTIDE SEQUENCE [LARGE SCALE GENOMIC DNA]</scope>
</reference>
<evidence type="ECO:0000256" key="1">
    <source>
        <dbReference type="PROSITE-ProRule" id="PRU00489"/>
    </source>
</evidence>